<dbReference type="KEGG" id="panc:E2636_09870"/>
<protein>
    <submittedName>
        <fullName evidence="1">Uncharacterized protein</fullName>
    </submittedName>
</protein>
<reference evidence="1 2" key="1">
    <citation type="submission" date="2019-03" db="EMBL/GenBank/DDBJ databases">
        <title>Complete genome sequence of Paenisporosarcina antarctica CGMCC 1.6503T.</title>
        <authorList>
            <person name="Rong J.-C."/>
            <person name="Chi N.-Y."/>
            <person name="Zhang Q.-F."/>
        </authorList>
    </citation>
    <scope>NUCLEOTIDE SEQUENCE [LARGE SCALE GENOMIC DNA]</scope>
    <source>
        <strain evidence="1 2">CGMCC 1.6503</strain>
    </source>
</reference>
<proteinExistence type="predicted"/>
<name>A0A4P6ZXR9_9BACL</name>
<dbReference type="RefSeq" id="WP_134210046.1">
    <property type="nucleotide sequence ID" value="NZ_CP038015.1"/>
</dbReference>
<evidence type="ECO:0000313" key="1">
    <source>
        <dbReference type="EMBL" id="QBP41420.1"/>
    </source>
</evidence>
<dbReference type="AlphaFoldDB" id="A0A4P6ZXR9"/>
<keyword evidence="2" id="KW-1185">Reference proteome</keyword>
<dbReference type="EMBL" id="CP038015">
    <property type="protein sequence ID" value="QBP41420.1"/>
    <property type="molecule type" value="Genomic_DNA"/>
</dbReference>
<accession>A0A4P6ZXR9</accession>
<sequence>MGSDATPKTFMKAKLIEMAKRVSEGIRYDQVVAAFTAGLAKAMQYDVPKPIHQPKTPAPKVPFYNWLEIRE</sequence>
<organism evidence="1 2">
    <name type="scientific">Paenisporosarcina antarctica</name>
    <dbReference type="NCBI Taxonomy" id="417367"/>
    <lineage>
        <taxon>Bacteria</taxon>
        <taxon>Bacillati</taxon>
        <taxon>Bacillota</taxon>
        <taxon>Bacilli</taxon>
        <taxon>Bacillales</taxon>
        <taxon>Caryophanaceae</taxon>
        <taxon>Paenisporosarcina</taxon>
    </lineage>
</organism>
<dbReference type="Proteomes" id="UP000294292">
    <property type="component" value="Chromosome"/>
</dbReference>
<gene>
    <name evidence="1" type="ORF">E2636_09870</name>
</gene>
<dbReference type="OrthoDB" id="9972990at2"/>
<evidence type="ECO:0000313" key="2">
    <source>
        <dbReference type="Proteomes" id="UP000294292"/>
    </source>
</evidence>